<dbReference type="Proteomes" id="UP000550787">
    <property type="component" value="Unassembled WGS sequence"/>
</dbReference>
<accession>A0A7W4NG25</accession>
<evidence type="ECO:0000313" key="1">
    <source>
        <dbReference type="EMBL" id="MBB2157092.1"/>
    </source>
</evidence>
<protein>
    <submittedName>
        <fullName evidence="1">DUF2171 domain-containing protein</fullName>
    </submittedName>
</protein>
<dbReference type="Pfam" id="PF09939">
    <property type="entry name" value="DUF2171"/>
    <property type="match status" value="1"/>
</dbReference>
<dbReference type="EMBL" id="JABEQG010000023">
    <property type="protein sequence ID" value="MBB2157092.1"/>
    <property type="molecule type" value="Genomic_DNA"/>
</dbReference>
<reference evidence="1 2" key="1">
    <citation type="submission" date="2020-04" db="EMBL/GenBank/DDBJ databases">
        <title>Description of novel Gluconacetobacter.</title>
        <authorList>
            <person name="Sombolestani A."/>
        </authorList>
    </citation>
    <scope>NUCLEOTIDE SEQUENCE [LARGE SCALE GENOMIC DNA]</scope>
    <source>
        <strain evidence="1 2">LMG 7603</strain>
    </source>
</reference>
<evidence type="ECO:0000313" key="2">
    <source>
        <dbReference type="Proteomes" id="UP000550787"/>
    </source>
</evidence>
<dbReference type="InterPro" id="IPR018684">
    <property type="entry name" value="DUF2171"/>
</dbReference>
<sequence>MIASDTIHPGMAVMGSDGVKIGVTDEVEGKTRLKLTSEDGAYHFLPLDEAMRIEGESIILPTPAAKAIADFDRDIPAGEDTT</sequence>
<name>A0A7W4NG25_GLUDI</name>
<gene>
    <name evidence="1" type="ORF">HLH33_12350</name>
</gene>
<comment type="caution">
    <text evidence="1">The sequence shown here is derived from an EMBL/GenBank/DDBJ whole genome shotgun (WGS) entry which is preliminary data.</text>
</comment>
<dbReference type="AlphaFoldDB" id="A0A7W4NG25"/>
<organism evidence="1 2">
    <name type="scientific">Gluconacetobacter diazotrophicus</name>
    <name type="common">Acetobacter diazotrophicus</name>
    <dbReference type="NCBI Taxonomy" id="33996"/>
    <lineage>
        <taxon>Bacteria</taxon>
        <taxon>Pseudomonadati</taxon>
        <taxon>Pseudomonadota</taxon>
        <taxon>Alphaproteobacteria</taxon>
        <taxon>Acetobacterales</taxon>
        <taxon>Acetobacteraceae</taxon>
        <taxon>Gluconacetobacter</taxon>
    </lineage>
</organism>
<proteinExistence type="predicted"/>
<dbReference type="RefSeq" id="WP_012228485.1">
    <property type="nucleotide sequence ID" value="NZ_JABEQG010000023.1"/>
</dbReference>